<keyword evidence="2 6" id="KW-0418">Kinase</keyword>
<dbReference type="GO" id="GO:0016301">
    <property type="term" value="F:kinase activity"/>
    <property type="evidence" value="ECO:0007669"/>
    <property type="project" value="UniProtKB-KW"/>
</dbReference>
<dbReference type="RefSeq" id="WP_270153800.1">
    <property type="nucleotide sequence ID" value="NZ_JAPNNL010000015.1"/>
</dbReference>
<dbReference type="PANTHER" id="PTHR24421:SF63">
    <property type="entry name" value="SENSOR HISTIDINE KINASE DESK"/>
    <property type="match status" value="1"/>
</dbReference>
<accession>A0ABT4S726</accession>
<dbReference type="InterPro" id="IPR011712">
    <property type="entry name" value="Sig_transdc_His_kin_sub3_dim/P"/>
</dbReference>
<evidence type="ECO:0000313" key="6">
    <source>
        <dbReference type="EMBL" id="MDA0633007.1"/>
    </source>
</evidence>
<evidence type="ECO:0000256" key="2">
    <source>
        <dbReference type="ARBA" id="ARBA00022777"/>
    </source>
</evidence>
<organism evidence="6 7">
    <name type="scientific">Nonomuraea corallina</name>
    <dbReference type="NCBI Taxonomy" id="2989783"/>
    <lineage>
        <taxon>Bacteria</taxon>
        <taxon>Bacillati</taxon>
        <taxon>Actinomycetota</taxon>
        <taxon>Actinomycetes</taxon>
        <taxon>Streptosporangiales</taxon>
        <taxon>Streptosporangiaceae</taxon>
        <taxon>Nonomuraea</taxon>
    </lineage>
</organism>
<feature type="transmembrane region" description="Helical" evidence="4">
    <location>
        <begin position="12"/>
        <end position="33"/>
    </location>
</feature>
<evidence type="ECO:0000259" key="5">
    <source>
        <dbReference type="Pfam" id="PF07730"/>
    </source>
</evidence>
<dbReference type="Pfam" id="PF07730">
    <property type="entry name" value="HisKA_3"/>
    <property type="match status" value="1"/>
</dbReference>
<keyword evidence="1" id="KW-0808">Transferase</keyword>
<protein>
    <submittedName>
        <fullName evidence="6">Histidine kinase</fullName>
    </submittedName>
</protein>
<dbReference type="PANTHER" id="PTHR24421">
    <property type="entry name" value="NITRATE/NITRITE SENSOR PROTEIN NARX-RELATED"/>
    <property type="match status" value="1"/>
</dbReference>
<proteinExistence type="predicted"/>
<feature type="transmembrane region" description="Helical" evidence="4">
    <location>
        <begin position="45"/>
        <end position="64"/>
    </location>
</feature>
<dbReference type="InterPro" id="IPR036890">
    <property type="entry name" value="HATPase_C_sf"/>
</dbReference>
<name>A0ABT4S726_9ACTN</name>
<evidence type="ECO:0000313" key="7">
    <source>
        <dbReference type="Proteomes" id="UP001144036"/>
    </source>
</evidence>
<dbReference type="Proteomes" id="UP001144036">
    <property type="component" value="Unassembled WGS sequence"/>
</dbReference>
<dbReference type="Gene3D" id="1.20.5.1930">
    <property type="match status" value="1"/>
</dbReference>
<evidence type="ECO:0000256" key="3">
    <source>
        <dbReference type="ARBA" id="ARBA00023012"/>
    </source>
</evidence>
<feature type="transmembrane region" description="Helical" evidence="4">
    <location>
        <begin position="76"/>
        <end position="99"/>
    </location>
</feature>
<gene>
    <name evidence="6" type="ORF">OUY22_06210</name>
</gene>
<keyword evidence="4" id="KW-0812">Transmembrane</keyword>
<feature type="transmembrane region" description="Helical" evidence="4">
    <location>
        <begin position="111"/>
        <end position="130"/>
    </location>
</feature>
<dbReference type="EMBL" id="JAPNNL010000015">
    <property type="protein sequence ID" value="MDA0633007.1"/>
    <property type="molecule type" value="Genomic_DNA"/>
</dbReference>
<keyword evidence="3" id="KW-0902">Two-component regulatory system</keyword>
<feature type="domain" description="Signal transduction histidine kinase subgroup 3 dimerisation and phosphoacceptor" evidence="5">
    <location>
        <begin position="180"/>
        <end position="244"/>
    </location>
</feature>
<dbReference type="InterPro" id="IPR050482">
    <property type="entry name" value="Sensor_HK_TwoCompSys"/>
</dbReference>
<keyword evidence="7" id="KW-1185">Reference proteome</keyword>
<dbReference type="Gene3D" id="3.30.565.10">
    <property type="entry name" value="Histidine kinase-like ATPase, C-terminal domain"/>
    <property type="match status" value="1"/>
</dbReference>
<sequence length="362" mass="38554">MRRVTKLDKARWLVVYSTDLLYAMGLLGLVQLYALRTHGVPDLVLAGAAALVVLVVVLAMRGFRLAVRGAPRPTRLLAVAGVATLLLAVLPVLPTIPIWPAMLAPWLRRRTVWLVAAGSVVLVQAVITVASGFQPAALLLQALLTGALVAGVPVNLWLWRIIKEAHEGQEARAMLAVSEERLRFARDLNDLLGQSLTGIAARAAGAEELLRADPEAAGREMFEVRDLARQSLREVRATVQSYRALDLDEVLASVRAVLEAADVRCAVDCDADTLPPETRTLLAAVVREGTTNVLKHSKAEHCTITIKEGILEMTNDGVLGPVGDHAPDGLGGLAQRVRGAGGTLVAGPTSDGGYALRMVMPA</sequence>
<evidence type="ECO:0000256" key="4">
    <source>
        <dbReference type="SAM" id="Phobius"/>
    </source>
</evidence>
<feature type="transmembrane region" description="Helical" evidence="4">
    <location>
        <begin position="137"/>
        <end position="159"/>
    </location>
</feature>
<dbReference type="CDD" id="cd16917">
    <property type="entry name" value="HATPase_UhpB-NarQ-NarX-like"/>
    <property type="match status" value="1"/>
</dbReference>
<evidence type="ECO:0000256" key="1">
    <source>
        <dbReference type="ARBA" id="ARBA00022679"/>
    </source>
</evidence>
<keyword evidence="4" id="KW-0472">Membrane</keyword>
<reference evidence="6" key="1">
    <citation type="submission" date="2022-11" db="EMBL/GenBank/DDBJ databases">
        <title>Nonomuraea corallina sp. nov., a new species of the genus Nonomuraea isolated from sea side sediment in Thai sea.</title>
        <authorList>
            <person name="Ngamcharungchit C."/>
            <person name="Matsumoto A."/>
            <person name="Suriyachadkun C."/>
            <person name="Panbangred W."/>
            <person name="Inahashi Y."/>
            <person name="Intra B."/>
        </authorList>
    </citation>
    <scope>NUCLEOTIDE SEQUENCE</scope>
    <source>
        <strain evidence="6">MCN248</strain>
    </source>
</reference>
<comment type="caution">
    <text evidence="6">The sequence shown here is derived from an EMBL/GenBank/DDBJ whole genome shotgun (WGS) entry which is preliminary data.</text>
</comment>
<keyword evidence="4" id="KW-1133">Transmembrane helix</keyword>